<comment type="similarity">
    <text evidence="1">Belongs to the RlmJ family.</text>
</comment>
<protein>
    <recommendedName>
        <fullName evidence="1">Ribosomal RNA large subunit methyltransferase J</fullName>
        <ecNumber evidence="1">2.1.1.266</ecNumber>
    </recommendedName>
    <alternativeName>
        <fullName evidence="1">23S rRNA (adenine(2030)-N6)-methyltransferase</fullName>
    </alternativeName>
    <alternativeName>
        <fullName evidence="1">23S rRNA m6A2030 methyltransferase</fullName>
    </alternativeName>
</protein>
<evidence type="ECO:0000313" key="2">
    <source>
        <dbReference type="EMBL" id="AOS96544.1"/>
    </source>
</evidence>
<dbReference type="InterPro" id="IPR007473">
    <property type="entry name" value="RlmJ"/>
</dbReference>
<dbReference type="RefSeq" id="WP_069946669.1">
    <property type="nucleotide sequence ID" value="NZ_CP014143.1"/>
</dbReference>
<dbReference type="KEGG" id="micc:AUP74_01079"/>
<feature type="binding site" evidence="1">
    <location>
        <position position="163"/>
    </location>
    <ligand>
        <name>S-adenosyl-L-methionine</name>
        <dbReference type="ChEBI" id="CHEBI:59789"/>
    </ligand>
</feature>
<keyword evidence="1" id="KW-0698">rRNA processing</keyword>
<dbReference type="PATRIC" id="fig|1769779.3.peg.1101"/>
<proteinExistence type="inferred from homology"/>
<sequence length="279" mass="31507">MLSYRHGFHAGNFADVLKHLVQVEILTYLQKKDKAFDYIDTHAGAGLYRLQSAMAAKNNEYRNGIGRLLQCTPDVATLQTYLEQIWSHNPDERLRVYPGSPAIARNLLRPQDKAWLYELHPSDVAELRRSCSAGNVQIRQEDGFRALTGLLPTQSRRAFILIDPPYEMKQDYQRVIDALKLIYRRMPAATVALWYPVVERARIDQLENQIKSSGVRNVVQFELGIAADSDGPGMTSAGMIVVNPPWMLLGDMQELLPGLASVLGEEGEDFYECRTLVAE</sequence>
<dbReference type="SUPFAM" id="SSF53335">
    <property type="entry name" value="S-adenosyl-L-methionine-dependent methyltransferases"/>
    <property type="match status" value="1"/>
</dbReference>
<keyword evidence="3" id="KW-1185">Reference proteome</keyword>
<dbReference type="InterPro" id="IPR029063">
    <property type="entry name" value="SAM-dependent_MTases_sf"/>
</dbReference>
<comment type="catalytic activity">
    <reaction evidence="1">
        <text>adenosine(2030) in 23S rRNA + S-adenosyl-L-methionine = N(6)-methyladenosine(2030) in 23S rRNA + S-adenosyl-L-homocysteine + H(+)</text>
        <dbReference type="Rhea" id="RHEA:43736"/>
        <dbReference type="Rhea" id="RHEA-COMP:10668"/>
        <dbReference type="Rhea" id="RHEA-COMP:10669"/>
        <dbReference type="ChEBI" id="CHEBI:15378"/>
        <dbReference type="ChEBI" id="CHEBI:57856"/>
        <dbReference type="ChEBI" id="CHEBI:59789"/>
        <dbReference type="ChEBI" id="CHEBI:74411"/>
        <dbReference type="ChEBI" id="CHEBI:74449"/>
        <dbReference type="EC" id="2.1.1.266"/>
    </reaction>
</comment>
<dbReference type="GO" id="GO:0003723">
    <property type="term" value="F:RNA binding"/>
    <property type="evidence" value="ECO:0007669"/>
    <property type="project" value="UniProtKB-UniRule"/>
</dbReference>
<keyword evidence="1 2" id="KW-0808">Transferase</keyword>
<dbReference type="Gene3D" id="3.40.50.150">
    <property type="entry name" value="Vaccinia Virus protein VP39"/>
    <property type="match status" value="1"/>
</dbReference>
<comment type="function">
    <text evidence="1">Specifically methylates the adenine in position 2030 of 23S rRNA.</text>
</comment>
<dbReference type="OrthoDB" id="9791274at2"/>
<reference evidence="3" key="1">
    <citation type="submission" date="2016-01" db="EMBL/GenBank/DDBJ databases">
        <title>Complete genome sequence of Microbulbifer sp. CCB-MM1, a halophile isolated from Matang Mangrove Forest, Perak.</title>
        <authorList>
            <person name="Moh T.H."/>
            <person name="Dinesh B."/>
            <person name="Lau N.-S."/>
            <person name="Go F."/>
            <person name="Alexander Chong S.-C."/>
        </authorList>
    </citation>
    <scope>NUCLEOTIDE SEQUENCE [LARGE SCALE GENOMIC DNA]</scope>
    <source>
        <strain evidence="3">CCB-MM1</strain>
    </source>
</reference>
<dbReference type="PANTHER" id="PTHR37426:SF1">
    <property type="entry name" value="RIBOSOMAL RNA LARGE SUBUNIT METHYLTRANSFERASE J"/>
    <property type="match status" value="1"/>
</dbReference>
<organism evidence="2 3">
    <name type="scientific">Microbulbifer aggregans</name>
    <dbReference type="NCBI Taxonomy" id="1769779"/>
    <lineage>
        <taxon>Bacteria</taxon>
        <taxon>Pseudomonadati</taxon>
        <taxon>Pseudomonadota</taxon>
        <taxon>Gammaproteobacteria</taxon>
        <taxon>Cellvibrionales</taxon>
        <taxon>Microbulbiferaceae</taxon>
        <taxon>Microbulbifer</taxon>
    </lineage>
</organism>
<dbReference type="GO" id="GO:0005829">
    <property type="term" value="C:cytosol"/>
    <property type="evidence" value="ECO:0007669"/>
    <property type="project" value="TreeGrafter"/>
</dbReference>
<keyword evidence="1" id="KW-0949">S-adenosyl-L-methionine</keyword>
<feature type="binding site" evidence="1">
    <location>
        <position position="19"/>
    </location>
    <ligand>
        <name>S-adenosyl-L-methionine</name>
        <dbReference type="ChEBI" id="CHEBI:59789"/>
    </ligand>
</feature>
<comment type="subunit">
    <text evidence="1">Monomer.</text>
</comment>
<dbReference type="Pfam" id="PF04378">
    <property type="entry name" value="RsmJ"/>
    <property type="match status" value="1"/>
</dbReference>
<evidence type="ECO:0000256" key="1">
    <source>
        <dbReference type="HAMAP-Rule" id="MF_00934"/>
    </source>
</evidence>
<feature type="binding site" evidence="1">
    <location>
        <position position="118"/>
    </location>
    <ligand>
        <name>S-adenosyl-L-methionine</name>
        <dbReference type="ChEBI" id="CHEBI:59789"/>
    </ligand>
</feature>
<dbReference type="GO" id="GO:0036307">
    <property type="term" value="F:23S rRNA (adenine(2030)-N(6))-methyltransferase activity"/>
    <property type="evidence" value="ECO:0007669"/>
    <property type="project" value="UniProtKB-UniRule"/>
</dbReference>
<feature type="active site" description="Proton acceptor" evidence="1">
    <location>
        <position position="163"/>
    </location>
</feature>
<keyword evidence="1" id="KW-0694">RNA-binding</keyword>
<feature type="binding site" evidence="1">
    <location>
        <position position="100"/>
    </location>
    <ligand>
        <name>S-adenosyl-L-methionine</name>
        <dbReference type="ChEBI" id="CHEBI:59789"/>
    </ligand>
</feature>
<feature type="binding site" evidence="1">
    <location>
        <begin position="142"/>
        <end position="143"/>
    </location>
    <ligand>
        <name>S-adenosyl-L-methionine</name>
        <dbReference type="ChEBI" id="CHEBI:59789"/>
    </ligand>
</feature>
<feature type="site" description="Interaction with substrate rRNA" evidence="1">
    <location>
        <position position="4"/>
    </location>
</feature>
<dbReference type="HAMAP" id="MF_00934">
    <property type="entry name" value="23SrRNA_methyltr_J"/>
    <property type="match status" value="1"/>
</dbReference>
<keyword evidence="1 2" id="KW-0489">Methyltransferase</keyword>
<dbReference type="PANTHER" id="PTHR37426">
    <property type="entry name" value="RIBOSOMAL RNA LARGE SUBUNIT METHYLTRANSFERASE J"/>
    <property type="match status" value="1"/>
</dbReference>
<dbReference type="GO" id="GO:0070475">
    <property type="term" value="P:rRNA base methylation"/>
    <property type="evidence" value="ECO:0007669"/>
    <property type="project" value="UniProtKB-UniRule"/>
</dbReference>
<accession>A0A1C9W5W3</accession>
<gene>
    <name evidence="1 2" type="primary">rlmJ</name>
    <name evidence="2" type="ORF">AUP74_01079</name>
</gene>
<feature type="binding site" evidence="1">
    <location>
        <position position="42"/>
    </location>
    <ligand>
        <name>S-adenosyl-L-methionine</name>
        <dbReference type="ChEBI" id="CHEBI:59789"/>
    </ligand>
</feature>
<dbReference type="AlphaFoldDB" id="A0A1C9W5W3"/>
<dbReference type="EMBL" id="CP014143">
    <property type="protein sequence ID" value="AOS96544.1"/>
    <property type="molecule type" value="Genomic_DNA"/>
</dbReference>
<evidence type="ECO:0000313" key="3">
    <source>
        <dbReference type="Proteomes" id="UP000095672"/>
    </source>
</evidence>
<dbReference type="Proteomes" id="UP000095672">
    <property type="component" value="Chromosome"/>
</dbReference>
<dbReference type="EC" id="2.1.1.266" evidence="1"/>
<name>A0A1C9W5W3_9GAMM</name>